<dbReference type="InterPro" id="IPR000223">
    <property type="entry name" value="Pept_S26A_signal_pept_1"/>
</dbReference>
<dbReference type="CDD" id="cd06530">
    <property type="entry name" value="S26_SPase_I"/>
    <property type="match status" value="1"/>
</dbReference>
<evidence type="ECO:0000313" key="7">
    <source>
        <dbReference type="Proteomes" id="UP000740727"/>
    </source>
</evidence>
<dbReference type="EMBL" id="RFXN01000072">
    <property type="protein sequence ID" value="NBR94193.1"/>
    <property type="molecule type" value="Genomic_DNA"/>
</dbReference>
<evidence type="ECO:0000313" key="6">
    <source>
        <dbReference type="EMBL" id="NBR94193.1"/>
    </source>
</evidence>
<comment type="caution">
    <text evidence="6">The sequence shown here is derived from an EMBL/GenBank/DDBJ whole genome shotgun (WGS) entry which is preliminary data.</text>
</comment>
<dbReference type="Proteomes" id="UP000740727">
    <property type="component" value="Unassembled WGS sequence"/>
</dbReference>
<feature type="transmembrane region" description="Helical" evidence="4">
    <location>
        <begin position="12"/>
        <end position="36"/>
    </location>
</feature>
<accession>A0A965LL02</accession>
<evidence type="ECO:0000256" key="1">
    <source>
        <dbReference type="ARBA" id="ARBA00009370"/>
    </source>
</evidence>
<keyword evidence="4" id="KW-0472">Membrane</keyword>
<dbReference type="PANTHER" id="PTHR43390:SF1">
    <property type="entry name" value="CHLOROPLAST PROCESSING PEPTIDASE"/>
    <property type="match status" value="1"/>
</dbReference>
<keyword evidence="4" id="KW-0645">Protease</keyword>
<dbReference type="SUPFAM" id="SSF51306">
    <property type="entry name" value="LexA/Signal peptidase"/>
    <property type="match status" value="1"/>
</dbReference>
<reference evidence="6" key="1">
    <citation type="submission" date="2018-10" db="EMBL/GenBank/DDBJ databases">
        <title>Iterative Subtractive Binning of Freshwater Chronoseries Metagenomes Recovers Nearly Complete Genomes from over Four Hundred Novel Species.</title>
        <authorList>
            <person name="Rodriguez-R L.M."/>
            <person name="Tsementzi D."/>
            <person name="Luo C."/>
            <person name="Konstantinidis K.T."/>
        </authorList>
    </citation>
    <scope>NUCLEOTIDE SEQUENCE</scope>
    <source>
        <strain evidence="6">WB5_2A_028</strain>
    </source>
</reference>
<gene>
    <name evidence="6" type="primary">lepB</name>
    <name evidence="6" type="ORF">EBT44_05085</name>
</gene>
<dbReference type="GO" id="GO:0004252">
    <property type="term" value="F:serine-type endopeptidase activity"/>
    <property type="evidence" value="ECO:0007669"/>
    <property type="project" value="InterPro"/>
</dbReference>
<dbReference type="Gene3D" id="2.10.109.10">
    <property type="entry name" value="Umud Fragment, subunit A"/>
    <property type="match status" value="1"/>
</dbReference>
<feature type="active site" evidence="3">
    <location>
        <position position="114"/>
    </location>
</feature>
<dbReference type="PANTHER" id="PTHR43390">
    <property type="entry name" value="SIGNAL PEPTIDASE I"/>
    <property type="match status" value="1"/>
</dbReference>
<dbReference type="InterPro" id="IPR036286">
    <property type="entry name" value="LexA/Signal_pep-like_sf"/>
</dbReference>
<feature type="domain" description="Peptidase S26" evidence="5">
    <location>
        <begin position="15"/>
        <end position="204"/>
    </location>
</feature>
<comment type="similarity">
    <text evidence="1 4">Belongs to the peptidase S26 family.</text>
</comment>
<keyword evidence="4" id="KW-1133">Transmembrane helix</keyword>
<organism evidence="6 7">
    <name type="scientific">Candidatus Fonsibacter lacus</name>
    <dbReference type="NCBI Taxonomy" id="2576439"/>
    <lineage>
        <taxon>Bacteria</taxon>
        <taxon>Pseudomonadati</taxon>
        <taxon>Pseudomonadota</taxon>
        <taxon>Alphaproteobacteria</taxon>
        <taxon>Candidatus Pelagibacterales</taxon>
        <taxon>Candidatus Pelagibacterales incertae sedis</taxon>
        <taxon>Candidatus Fonsibacter</taxon>
    </lineage>
</organism>
<feature type="active site" evidence="3">
    <location>
        <position position="41"/>
    </location>
</feature>
<name>A0A965LL02_9PROT</name>
<protein>
    <recommendedName>
        <fullName evidence="2 4">Signal peptidase I</fullName>
        <ecNumber evidence="4">3.4.21.89</ecNumber>
    </recommendedName>
</protein>
<dbReference type="GO" id="GO:0009003">
    <property type="term" value="F:signal peptidase activity"/>
    <property type="evidence" value="ECO:0007669"/>
    <property type="project" value="UniProtKB-EC"/>
</dbReference>
<dbReference type="PRINTS" id="PR00727">
    <property type="entry name" value="LEADERPTASE"/>
</dbReference>
<dbReference type="EC" id="3.4.21.89" evidence="4"/>
<dbReference type="AlphaFoldDB" id="A0A965LL02"/>
<evidence type="ECO:0000256" key="3">
    <source>
        <dbReference type="PIRSR" id="PIRSR600223-1"/>
    </source>
</evidence>
<keyword evidence="4 6" id="KW-0378">Hydrolase</keyword>
<dbReference type="GO" id="GO:0006465">
    <property type="term" value="P:signal peptide processing"/>
    <property type="evidence" value="ECO:0007669"/>
    <property type="project" value="InterPro"/>
</dbReference>
<keyword evidence="4" id="KW-0812">Transmembrane</keyword>
<evidence type="ECO:0000256" key="4">
    <source>
        <dbReference type="RuleBase" id="RU362042"/>
    </source>
</evidence>
<evidence type="ECO:0000259" key="5">
    <source>
        <dbReference type="Pfam" id="PF10502"/>
    </source>
</evidence>
<dbReference type="NCBIfam" id="TIGR02227">
    <property type="entry name" value="sigpep_I_bact"/>
    <property type="match status" value="1"/>
</dbReference>
<dbReference type="GO" id="GO:0016020">
    <property type="term" value="C:membrane"/>
    <property type="evidence" value="ECO:0007669"/>
    <property type="project" value="UniProtKB-SubCell"/>
</dbReference>
<comment type="subcellular location">
    <subcellularLocation>
        <location evidence="4">Membrane</location>
        <topology evidence="4">Single-pass type II membrane protein</topology>
    </subcellularLocation>
</comment>
<dbReference type="Pfam" id="PF10502">
    <property type="entry name" value="Peptidase_S26"/>
    <property type="match status" value="1"/>
</dbReference>
<evidence type="ECO:0000256" key="2">
    <source>
        <dbReference type="ARBA" id="ARBA00019232"/>
    </source>
</evidence>
<proteinExistence type="inferred from homology"/>
<sequence length="226" mass="25074">MKLPRKGSLLREIPILVVVSLFISIVIKAFLIQAFYIPSGSMQTTLEINDRVIVNKLGNFFSDVKRGDVLVFRDPGGWLPPAYEEKRSAPLQALRNGLVFVGLAPDPAKQHLIKRVIGVGGDHIVCCDASGALVINGKAVSEKYIYEGNTPSDMKFDVTVPKGFIWAMGDHRAASEDSRYHQEDANKGMVPLNKVVGRAFMVIWPFRHFTFLPRPEALSSIPTQLK</sequence>
<dbReference type="InterPro" id="IPR019533">
    <property type="entry name" value="Peptidase_S26"/>
</dbReference>
<comment type="catalytic activity">
    <reaction evidence="4">
        <text>Cleavage of hydrophobic, N-terminal signal or leader sequences from secreted and periplasmic proteins.</text>
        <dbReference type="EC" id="3.4.21.89"/>
    </reaction>
</comment>